<proteinExistence type="predicted"/>
<comment type="caution">
    <text evidence="1">The sequence shown here is derived from an EMBL/GenBank/DDBJ whole genome shotgun (WGS) entry which is preliminary data.</text>
</comment>
<dbReference type="EMBL" id="LKAM01000008">
    <property type="protein sequence ID" value="KUM47014.1"/>
    <property type="molecule type" value="Genomic_DNA"/>
</dbReference>
<organism evidence="1">
    <name type="scientific">Picea glauca</name>
    <name type="common">White spruce</name>
    <name type="synonym">Pinus glauca</name>
    <dbReference type="NCBI Taxonomy" id="3330"/>
    <lineage>
        <taxon>Eukaryota</taxon>
        <taxon>Viridiplantae</taxon>
        <taxon>Streptophyta</taxon>
        <taxon>Embryophyta</taxon>
        <taxon>Tracheophyta</taxon>
        <taxon>Spermatophyta</taxon>
        <taxon>Pinopsida</taxon>
        <taxon>Pinidae</taxon>
        <taxon>Conifers I</taxon>
        <taxon>Pinales</taxon>
        <taxon>Pinaceae</taxon>
        <taxon>Picea</taxon>
    </lineage>
</organism>
<geneLocation type="mitochondrion" evidence="1"/>
<protein>
    <submittedName>
        <fullName evidence="1">Uncharacterized protein</fullName>
    </submittedName>
</protein>
<gene>
    <name evidence="1" type="ORF">ABT39_MTgene6018</name>
</gene>
<name>A0A101LX71_PICGL</name>
<accession>A0A101LX71</accession>
<dbReference type="AlphaFoldDB" id="A0A101LX71"/>
<reference evidence="1" key="1">
    <citation type="journal article" date="2015" name="Genome Biol. Evol.">
        <title>Organellar Genomes of White Spruce (Picea glauca): Assembly and Annotation.</title>
        <authorList>
            <person name="Jackman S.D."/>
            <person name="Warren R.L."/>
            <person name="Gibb E.A."/>
            <person name="Vandervalk B.P."/>
            <person name="Mohamadi H."/>
            <person name="Chu J."/>
            <person name="Raymond A."/>
            <person name="Pleasance S."/>
            <person name="Coope R."/>
            <person name="Wildung M.R."/>
            <person name="Ritland C.E."/>
            <person name="Bousquet J."/>
            <person name="Jones S.J."/>
            <person name="Bohlmann J."/>
            <person name="Birol I."/>
        </authorList>
    </citation>
    <scope>NUCLEOTIDE SEQUENCE [LARGE SCALE GENOMIC DNA]</scope>
    <source>
        <tissue evidence="1">Flushing bud</tissue>
    </source>
</reference>
<sequence length="89" mass="10528">MAPTITTRRNLLMTYLKMPYFEQVKRLKELTTLHHIERTLNTINAQKKDTSFNLQREGELPKSNHENEMRKCFSIYREGLASLTIQKST</sequence>
<keyword evidence="1" id="KW-0496">Mitochondrion</keyword>
<evidence type="ECO:0000313" key="1">
    <source>
        <dbReference type="EMBL" id="KUM47014.1"/>
    </source>
</evidence>